<proteinExistence type="predicted"/>
<feature type="signal peptide" evidence="2">
    <location>
        <begin position="1"/>
        <end position="22"/>
    </location>
</feature>
<evidence type="ECO:0000256" key="2">
    <source>
        <dbReference type="SAM" id="SignalP"/>
    </source>
</evidence>
<feature type="transmembrane region" description="Helical" evidence="1">
    <location>
        <begin position="152"/>
        <end position="168"/>
    </location>
</feature>
<evidence type="ECO:0000256" key="1">
    <source>
        <dbReference type="SAM" id="Phobius"/>
    </source>
</evidence>
<dbReference type="EMBL" id="JRVC01000034">
    <property type="protein sequence ID" value="KHS41763.1"/>
    <property type="molecule type" value="Genomic_DNA"/>
</dbReference>
<reference evidence="4 5" key="1">
    <citation type="submission" date="2014-10" db="EMBL/GenBank/DDBJ databases">
        <title>Draft genome sequence of Novosphingobium subterraneum DSM 12447.</title>
        <authorList>
            <person name="Gan H.M."/>
            <person name="Gan H.Y."/>
            <person name="Savka M.A."/>
        </authorList>
    </citation>
    <scope>NUCLEOTIDE SEQUENCE [LARGE SCALE GENOMIC DNA]</scope>
    <source>
        <strain evidence="4 5">DSM 12447</strain>
    </source>
</reference>
<keyword evidence="1" id="KW-1133">Transmembrane helix</keyword>
<dbReference type="Proteomes" id="UP000031338">
    <property type="component" value="Unassembled WGS sequence"/>
</dbReference>
<accession>A0A0B8Z687</accession>
<keyword evidence="1" id="KW-0472">Membrane</keyword>
<sequence length="181" mass="18874">MKKAFLTAIVSAGALASAPVSAATCTSTGTNSCFINYTANVGGTFGNTDPAEYPAHFNDVFTFVTNYARNASVVIDSTRAGLNQSYNVNFISNGVKLNSTVIPATSTGVTEQRALLNFRIPAGAQQILVTGSSQPNGFYNGILSLSGVPEPSTWALMILGIGFAGVALRQRRRQAATPAFA</sequence>
<protein>
    <recommendedName>
        <fullName evidence="3">Ice-binding protein C-terminal domain-containing protein</fullName>
    </recommendedName>
</protein>
<dbReference type="AlphaFoldDB" id="A0A0B8Z687"/>
<keyword evidence="5" id="KW-1185">Reference proteome</keyword>
<name>A0A0B8Z687_9SPHN</name>
<feature type="domain" description="Ice-binding protein C-terminal" evidence="3">
    <location>
        <begin position="148"/>
        <end position="172"/>
    </location>
</feature>
<gene>
    <name evidence="4" type="ORF">NJ75_04483</name>
</gene>
<comment type="caution">
    <text evidence="4">The sequence shown here is derived from an EMBL/GenBank/DDBJ whole genome shotgun (WGS) entry which is preliminary data.</text>
</comment>
<evidence type="ECO:0000259" key="3">
    <source>
        <dbReference type="Pfam" id="PF07589"/>
    </source>
</evidence>
<dbReference type="NCBIfam" id="TIGR02595">
    <property type="entry name" value="PEP_CTERM"/>
    <property type="match status" value="1"/>
</dbReference>
<dbReference type="NCBIfam" id="NF035944">
    <property type="entry name" value="PEPxxWA-CTERM"/>
    <property type="match status" value="1"/>
</dbReference>
<dbReference type="RefSeq" id="WP_052242761.1">
    <property type="nucleotide sequence ID" value="NZ_JRVC01000034.1"/>
</dbReference>
<organism evidence="4 5">
    <name type="scientific">Novosphingobium subterraneum</name>
    <dbReference type="NCBI Taxonomy" id="48936"/>
    <lineage>
        <taxon>Bacteria</taxon>
        <taxon>Pseudomonadati</taxon>
        <taxon>Pseudomonadota</taxon>
        <taxon>Alphaproteobacteria</taxon>
        <taxon>Sphingomonadales</taxon>
        <taxon>Sphingomonadaceae</taxon>
        <taxon>Novosphingobium</taxon>
    </lineage>
</organism>
<dbReference type="PATRIC" id="fig|48936.3.peg.4521"/>
<dbReference type="NCBIfam" id="NF038126">
    <property type="entry name" value="PEP_CTERM_FxDxF"/>
    <property type="match status" value="1"/>
</dbReference>
<feature type="chain" id="PRO_5002140509" description="Ice-binding protein C-terminal domain-containing protein" evidence="2">
    <location>
        <begin position="23"/>
        <end position="181"/>
    </location>
</feature>
<dbReference type="Pfam" id="PF07589">
    <property type="entry name" value="PEP-CTERM"/>
    <property type="match status" value="1"/>
</dbReference>
<evidence type="ECO:0000313" key="4">
    <source>
        <dbReference type="EMBL" id="KHS41763.1"/>
    </source>
</evidence>
<keyword evidence="2" id="KW-0732">Signal</keyword>
<dbReference type="InterPro" id="IPR013424">
    <property type="entry name" value="Ice-binding_C"/>
</dbReference>
<evidence type="ECO:0000313" key="5">
    <source>
        <dbReference type="Proteomes" id="UP000031338"/>
    </source>
</evidence>
<keyword evidence="1" id="KW-0812">Transmembrane</keyword>